<feature type="compositionally biased region" description="Basic and acidic residues" evidence="1">
    <location>
        <begin position="1"/>
        <end position="24"/>
    </location>
</feature>
<sequence>MNAKENKADTPSVKSEKDKPEKNLSVDPDV</sequence>
<gene>
    <name evidence="2" type="ORF">SVUK_LOCUS11657</name>
</gene>
<dbReference type="AlphaFoldDB" id="A0A3P7J9L9"/>
<reference evidence="2 3" key="1">
    <citation type="submission" date="2018-11" db="EMBL/GenBank/DDBJ databases">
        <authorList>
            <consortium name="Pathogen Informatics"/>
        </authorList>
    </citation>
    <scope>NUCLEOTIDE SEQUENCE [LARGE SCALE GENOMIC DNA]</scope>
</reference>
<feature type="region of interest" description="Disordered" evidence="1">
    <location>
        <begin position="1"/>
        <end position="30"/>
    </location>
</feature>
<evidence type="ECO:0000256" key="1">
    <source>
        <dbReference type="SAM" id="MobiDB-lite"/>
    </source>
</evidence>
<proteinExistence type="predicted"/>
<keyword evidence="3" id="KW-1185">Reference proteome</keyword>
<evidence type="ECO:0000313" key="2">
    <source>
        <dbReference type="EMBL" id="VDM76659.1"/>
    </source>
</evidence>
<dbReference type="EMBL" id="UYYB01097438">
    <property type="protein sequence ID" value="VDM76659.1"/>
    <property type="molecule type" value="Genomic_DNA"/>
</dbReference>
<dbReference type="Proteomes" id="UP000270094">
    <property type="component" value="Unassembled WGS sequence"/>
</dbReference>
<name>A0A3P7J9L9_STRVU</name>
<feature type="non-terminal residue" evidence="2">
    <location>
        <position position="30"/>
    </location>
</feature>
<protein>
    <submittedName>
        <fullName evidence="2">Uncharacterized protein</fullName>
    </submittedName>
</protein>
<accession>A0A3P7J9L9</accession>
<organism evidence="2 3">
    <name type="scientific">Strongylus vulgaris</name>
    <name type="common">Blood worm</name>
    <dbReference type="NCBI Taxonomy" id="40348"/>
    <lineage>
        <taxon>Eukaryota</taxon>
        <taxon>Metazoa</taxon>
        <taxon>Ecdysozoa</taxon>
        <taxon>Nematoda</taxon>
        <taxon>Chromadorea</taxon>
        <taxon>Rhabditida</taxon>
        <taxon>Rhabditina</taxon>
        <taxon>Rhabditomorpha</taxon>
        <taxon>Strongyloidea</taxon>
        <taxon>Strongylidae</taxon>
        <taxon>Strongylus</taxon>
    </lineage>
</organism>
<evidence type="ECO:0000313" key="3">
    <source>
        <dbReference type="Proteomes" id="UP000270094"/>
    </source>
</evidence>